<proteinExistence type="predicted"/>
<dbReference type="PANTHER" id="PTHR34189">
    <property type="entry name" value="TRANSMEMBRANE PROTEIN"/>
    <property type="match status" value="1"/>
</dbReference>
<evidence type="ECO:0000313" key="2">
    <source>
        <dbReference type="EMBL" id="PKI55896.1"/>
    </source>
</evidence>
<keyword evidence="1" id="KW-0472">Membrane</keyword>
<gene>
    <name evidence="2" type="ORF">CRG98_023712</name>
</gene>
<dbReference type="Proteomes" id="UP000233551">
    <property type="component" value="Unassembled WGS sequence"/>
</dbReference>
<reference evidence="2 3" key="1">
    <citation type="submission" date="2017-11" db="EMBL/GenBank/DDBJ databases">
        <title>De-novo sequencing of pomegranate (Punica granatum L.) genome.</title>
        <authorList>
            <person name="Akparov Z."/>
            <person name="Amiraslanov A."/>
            <person name="Hajiyeva S."/>
            <person name="Abbasov M."/>
            <person name="Kaur K."/>
            <person name="Hamwieh A."/>
            <person name="Solovyev V."/>
            <person name="Salamov A."/>
            <person name="Braich B."/>
            <person name="Kosarev P."/>
            <person name="Mahmoud A."/>
            <person name="Hajiyev E."/>
            <person name="Babayeva S."/>
            <person name="Izzatullayeva V."/>
            <person name="Mammadov A."/>
            <person name="Mammadov A."/>
            <person name="Sharifova S."/>
            <person name="Ojaghi J."/>
            <person name="Eynullazada K."/>
            <person name="Bayramov B."/>
            <person name="Abdulazimova A."/>
            <person name="Shahmuradov I."/>
        </authorList>
    </citation>
    <scope>NUCLEOTIDE SEQUENCE [LARGE SCALE GENOMIC DNA]</scope>
    <source>
        <strain evidence="3">cv. AG2017</strain>
        <tissue evidence="2">Leaf</tissue>
    </source>
</reference>
<dbReference type="EMBL" id="PGOL01001658">
    <property type="protein sequence ID" value="PKI55896.1"/>
    <property type="molecule type" value="Genomic_DNA"/>
</dbReference>
<dbReference type="PANTHER" id="PTHR34189:SF18">
    <property type="entry name" value="SERINE_THREONINE-KINASE RLCKVII PROTEIN"/>
    <property type="match status" value="1"/>
</dbReference>
<comment type="caution">
    <text evidence="2">The sequence shown here is derived from an EMBL/GenBank/DDBJ whole genome shotgun (WGS) entry which is preliminary data.</text>
</comment>
<accession>A0A2I0JK25</accession>
<protein>
    <submittedName>
        <fullName evidence="2">Uncharacterized protein</fullName>
    </submittedName>
</protein>
<evidence type="ECO:0000313" key="3">
    <source>
        <dbReference type="Proteomes" id="UP000233551"/>
    </source>
</evidence>
<name>A0A2I0JK25_PUNGR</name>
<evidence type="ECO:0000256" key="1">
    <source>
        <dbReference type="SAM" id="Phobius"/>
    </source>
</evidence>
<keyword evidence="3" id="KW-1185">Reference proteome</keyword>
<sequence length="150" mass="17149">MQRWPGSSSSWDIEEGYAIDTARLPWSRAIAHPTPRRRIDGEDDGHILPVYQQRLNPDKKETGMSRLHKKWVHAIPVIVILCFLILWWFSYPVTLVRKDGRIVSIEHIMIPANVAMKDDKIVSGDRVEILHGLDESRINLTILALAAPLP</sequence>
<keyword evidence="1" id="KW-0812">Transmembrane</keyword>
<feature type="transmembrane region" description="Helical" evidence="1">
    <location>
        <begin position="71"/>
        <end position="89"/>
    </location>
</feature>
<dbReference type="AlphaFoldDB" id="A0A2I0JK25"/>
<keyword evidence="1" id="KW-1133">Transmembrane helix</keyword>
<organism evidence="2 3">
    <name type="scientific">Punica granatum</name>
    <name type="common">Pomegranate</name>
    <dbReference type="NCBI Taxonomy" id="22663"/>
    <lineage>
        <taxon>Eukaryota</taxon>
        <taxon>Viridiplantae</taxon>
        <taxon>Streptophyta</taxon>
        <taxon>Embryophyta</taxon>
        <taxon>Tracheophyta</taxon>
        <taxon>Spermatophyta</taxon>
        <taxon>Magnoliopsida</taxon>
        <taxon>eudicotyledons</taxon>
        <taxon>Gunneridae</taxon>
        <taxon>Pentapetalae</taxon>
        <taxon>rosids</taxon>
        <taxon>malvids</taxon>
        <taxon>Myrtales</taxon>
        <taxon>Lythraceae</taxon>
        <taxon>Punica</taxon>
    </lineage>
</organism>